<name>A0A6J7XBI0_9CAUD</name>
<organism evidence="2">
    <name type="scientific">uncultured Caudovirales phage</name>
    <dbReference type="NCBI Taxonomy" id="2100421"/>
    <lineage>
        <taxon>Viruses</taxon>
        <taxon>Duplodnaviria</taxon>
        <taxon>Heunggongvirae</taxon>
        <taxon>Uroviricota</taxon>
        <taxon>Caudoviricetes</taxon>
        <taxon>Peduoviridae</taxon>
        <taxon>Maltschvirus</taxon>
        <taxon>Maltschvirus maltsch</taxon>
    </lineage>
</organism>
<sequence length="171" mass="19817">MSRRTRRLEQTKNHTRRFIDDVTGEVGYTNNMRMDAKGRMVKPENYDPIPPNEIVIDIEPPLPPLNARPKPAERNGVYKDVYNFPSSYLDRLQFYPNGVLVGEINPDLVSIQLADLQSWEEIDVIWDAASSQFTNTSWNQNINFVDSIYSQVYTFGDRITREDYDPLPGED</sequence>
<dbReference type="EMBL" id="LR798383">
    <property type="protein sequence ID" value="CAB5228162.1"/>
    <property type="molecule type" value="Genomic_DNA"/>
</dbReference>
<evidence type="ECO:0000313" key="2">
    <source>
        <dbReference type="EMBL" id="CAB5228162.1"/>
    </source>
</evidence>
<protein>
    <submittedName>
        <fullName evidence="2">Uncharacterized protein</fullName>
    </submittedName>
</protein>
<accession>A0A6J7XBI0</accession>
<gene>
    <name evidence="1" type="ORF">UFOVP1437_8</name>
    <name evidence="2" type="ORF">UFOVP1531_56</name>
</gene>
<proteinExistence type="predicted"/>
<reference evidence="2" key="1">
    <citation type="submission" date="2020-05" db="EMBL/GenBank/DDBJ databases">
        <authorList>
            <person name="Chiriac C."/>
            <person name="Salcher M."/>
            <person name="Ghai R."/>
            <person name="Kavagutti S V."/>
        </authorList>
    </citation>
    <scope>NUCLEOTIDE SEQUENCE</scope>
</reference>
<evidence type="ECO:0000313" key="1">
    <source>
        <dbReference type="EMBL" id="CAB4212257.1"/>
    </source>
</evidence>
<dbReference type="EMBL" id="LR797382">
    <property type="protein sequence ID" value="CAB4212257.1"/>
    <property type="molecule type" value="Genomic_DNA"/>
</dbReference>